<name>A0A1M5PV68_9ALTE</name>
<feature type="domain" description="Mannosyl-glycoprotein endo-beta-N-acetylglucosamidase-like" evidence="1">
    <location>
        <begin position="124"/>
        <end position="255"/>
    </location>
</feature>
<gene>
    <name evidence="2" type="ORF">SAMN05216361_3607</name>
</gene>
<sequence length="263" mass="30453">MHKRETSKIVLIAIAVMAVIVALAWKTGTSEPDILDYPETEEASNPVPDFSAITDTKEKKRAFFNYLRPEVEKQNEYILSLRHYLQTIQRKLNAGHGLTEEDDERLSWLIEEYRVDDNKRTEEQIKALLNRVDILPVELVLMQAANESAWGTSRFAREGYNFYGLWCYKKGCGFVPSRRTSGAKHEVAKFDNVSRATYNYMRNINRHPAYKELRHIRASLRRAQLPVTGLALAEGLMSYSERGAAYVNELQHMIRFNQEYLSE</sequence>
<organism evidence="2 3">
    <name type="scientific">Marisediminitalea aggregata</name>
    <dbReference type="NCBI Taxonomy" id="634436"/>
    <lineage>
        <taxon>Bacteria</taxon>
        <taxon>Pseudomonadati</taxon>
        <taxon>Pseudomonadota</taxon>
        <taxon>Gammaproteobacteria</taxon>
        <taxon>Alteromonadales</taxon>
        <taxon>Alteromonadaceae</taxon>
        <taxon>Marisediminitalea</taxon>
    </lineage>
</organism>
<dbReference type="GO" id="GO:0004040">
    <property type="term" value="F:amidase activity"/>
    <property type="evidence" value="ECO:0007669"/>
    <property type="project" value="InterPro"/>
</dbReference>
<proteinExistence type="predicted"/>
<dbReference type="Proteomes" id="UP000184520">
    <property type="component" value="Unassembled WGS sequence"/>
</dbReference>
<dbReference type="PANTHER" id="PTHR40572:SF1">
    <property type="entry name" value="PROTEIN BAX"/>
    <property type="match status" value="1"/>
</dbReference>
<dbReference type="Pfam" id="PF01832">
    <property type="entry name" value="Glucosaminidase"/>
    <property type="match status" value="1"/>
</dbReference>
<dbReference type="STRING" id="634436.SAMN05216361_3607"/>
<dbReference type="Gene3D" id="1.10.530.10">
    <property type="match status" value="1"/>
</dbReference>
<reference evidence="3" key="1">
    <citation type="submission" date="2016-11" db="EMBL/GenBank/DDBJ databases">
        <authorList>
            <person name="Varghese N."/>
            <person name="Submissions S."/>
        </authorList>
    </citation>
    <scope>NUCLEOTIDE SEQUENCE [LARGE SCALE GENOMIC DNA]</scope>
    <source>
        <strain evidence="3">CGMCC 1.8995</strain>
    </source>
</reference>
<dbReference type="InterPro" id="IPR002901">
    <property type="entry name" value="MGlyc_endo_b_GlcNAc-like_dom"/>
</dbReference>
<evidence type="ECO:0000313" key="3">
    <source>
        <dbReference type="Proteomes" id="UP000184520"/>
    </source>
</evidence>
<dbReference type="PANTHER" id="PTHR40572">
    <property type="entry name" value="PROTEIN BAX"/>
    <property type="match status" value="1"/>
</dbReference>
<dbReference type="InterPro" id="IPR053195">
    <property type="entry name" value="Bax-like"/>
</dbReference>
<accession>A0A1M5PV68</accession>
<dbReference type="EMBL" id="FQWD01000006">
    <property type="protein sequence ID" value="SHH05481.1"/>
    <property type="molecule type" value="Genomic_DNA"/>
</dbReference>
<keyword evidence="3" id="KW-1185">Reference proteome</keyword>
<dbReference type="RefSeq" id="WP_073324572.1">
    <property type="nucleotide sequence ID" value="NZ_FQWD01000006.1"/>
</dbReference>
<dbReference type="AlphaFoldDB" id="A0A1M5PV68"/>
<protein>
    <submittedName>
        <fullName evidence="2">Bax protein</fullName>
    </submittedName>
</protein>
<evidence type="ECO:0000313" key="2">
    <source>
        <dbReference type="EMBL" id="SHH05481.1"/>
    </source>
</evidence>
<dbReference type="OrthoDB" id="9788155at2"/>
<evidence type="ECO:0000259" key="1">
    <source>
        <dbReference type="Pfam" id="PF01832"/>
    </source>
</evidence>